<sequence>MRIEPRLDLKRAHSTGLYIDSESQKQLEEASLSLLPICYSRNDKIMEYTFRFYKHKHLMRLRDRWKNLDEHVAHSSNELREKDADIREKKPRVSLGYEEALNIMQYSSVCITIFEKGKNYEEETMDNIIGIASLDYELYAHNMEQIRQENISLENLYYVLSLHIKKHNILSTLNRSNTIVLNLLIGDSTKYYHDLFSFIFHTFDDIVFILIFLKKENNALSENVMTKGLVIHLAEELNIKCVYDKKEKESTNYYLIYDIIEKKTENDILISILNSKKKIIGFVWLKKNIDLNILVNLYKLKAYGYLLKGNLFKELSPHLTSYKIGEKNMNKRKKKYLFVEFKQHILRKIKIESLDDLEKEGQIEDKIIYDFLNEHLLEDVEAYADYFVKKRLDVKKTINSLYGMLQYDYENFKRSPEKSDINLFLLKKLINLYSHISFSDVAKVSKKFHSHFEKIEVLYFNFNNDKTYKKIYENVKKKKEGIKSDATPESETCTRLIAHHWSPPMSHKLMSNYFHLIGNGKINIIKFNQDNGSKKAEKNFKEVIHLSYFDIFLLLQNIYPDTFKKSEVILLFLFLDLYEMISVGESTLFDCVSFKLYLDELVNIKQNYFVCKYKHVDWLTKLNNNDKNAFSLNLFLLSDKYRNHCKEVLLKIERICFDKVDYIIATNNERGNIPFILNYFSRVKKKKKANTLESLYVLNKYTLFLTPTTDYMRLSDIEDVQNLLKSVNNVEKEKIYQIILSLKEYCKREETLERIRTQTSEDYSPEIEFYREKNYYVFVSRCGGSIVNVTSGCIINNIDFYYKRKVYDFKNILAQNDNMDIRHFLLFLFSSIIIFKYYDKRIIHNVLVLTKTCSCHVSVCGERYSDVYNHFIFLDRKDNAVSILKRGSVFDEGSSHVGGGDAGGGDAGGGDAGGGDAGGGDGGGGDARAGDTHGRERYLVMTKQMCAKRCVHIDHNIVFWGINDICLSILHRLLANNEYFFNNIILIVAYKNKYLHEQGQVKKYNSLKNFSLESSQMQEKLKTIFIQERIKIIYDNVYNIDRKNKQVMLNNNQCIYYDYLFICFDKEDITTYSFQLNSYEAGKKKNFNFIQQYKNDNYKNKKLDFLVKAKDYEQYEMHELTRDSFCQSSKKNNKTETLIKCKNMEEKKTSGNVTFKKDLPKETEYSSNSSQSSEMYEKQNEGSTAHVKFNIGGYNKSAGAGAGAGAGAVAGKENNSYTLKGEKIRVGDKLAQMNKNEEENYGQRGEDHTGYFSCSSVSSNCLRTSDDEEEEEEEEEEMERKDDKSVEKVTNGEQTCEENSIATSNTISKNTETDEKCSDKDEYANGSRHQKEKSTYDSVNKHKKEKEKNYQLERSIEGVFSISDPFIDKHFDEKSKYMKIVKNCVSYIVLYSNNLDIMNMVNFFLKNDMYTYKIIIIFPYVCNRCQKKDINASEQYNVGDIIFRDRTYYKKREYLKNNYMFADCINKKCFYHRNKVFGNITNVLSKVFWLFRFLKIRIIYGKIIALKKNKNNRLTHVLVHFCKHKKPDSSILKAQKLICKNTLLIPCKVLLCSYIFDINNHLHYVLNKASIVYNQHICVNHNFQTNDKFIFSAGELCSFSNKYRMSKNNILSHEHYSSIEIGKLVSKRFLQIVINQCQSTCSVFRAKNGHYTEKEDGKDKCVNDIIENGLEEDHMTNERDETTLGSAIDRYKLLKVLEKPHVYFNELPCGFYFYHFQATNGDLSKFQDLCKFQRMKDVGKNLEEKGNSIQTYNDALCTDTLKISINNGKKIDNLFNVKHFDFSKNLHAEGYYCRVTTNSLNLISSFTYMGREKLNFHNLHKLCNMSINYFYVIMKNVKNEPYYDILSLLSEEREKAIFHYKFHIFKEKLKRKIIRLPEIRDGIHSLLKDVNDAIALEKYMKEDLFRDETVLMSTIREKVEVHLVEYIKENHEQLNGYYLSR</sequence>
<feature type="compositionally biased region" description="Basic and acidic residues" evidence="1">
    <location>
        <begin position="1278"/>
        <end position="1287"/>
    </location>
</feature>
<dbReference type="Proteomes" id="UP000078555">
    <property type="component" value="Unassembled WGS sequence"/>
</dbReference>
<evidence type="ECO:0008006" key="4">
    <source>
        <dbReference type="Google" id="ProtNLM"/>
    </source>
</evidence>
<reference evidence="3" key="1">
    <citation type="submission" date="2016-05" db="EMBL/GenBank/DDBJ databases">
        <authorList>
            <person name="Naeem Raeece"/>
        </authorList>
    </citation>
    <scope>NUCLEOTIDE SEQUENCE [LARGE SCALE GENOMIC DNA]</scope>
</reference>
<feature type="region of interest" description="Disordered" evidence="1">
    <location>
        <begin position="908"/>
        <end position="928"/>
    </location>
</feature>
<evidence type="ECO:0000313" key="3">
    <source>
        <dbReference type="Proteomes" id="UP000078555"/>
    </source>
</evidence>
<feature type="compositionally biased region" description="Basic and acidic residues" evidence="1">
    <location>
        <begin position="1311"/>
        <end position="1323"/>
    </location>
</feature>
<dbReference type="InterPro" id="IPR038884">
    <property type="entry name" value="CFAP61"/>
</dbReference>
<gene>
    <name evidence="2" type="ORF">POVWA1_060150</name>
</gene>
<feature type="compositionally biased region" description="Polar residues" evidence="1">
    <location>
        <begin position="1291"/>
        <end position="1310"/>
    </location>
</feature>
<feature type="compositionally biased region" description="Polar residues" evidence="1">
    <location>
        <begin position="1252"/>
        <end position="1263"/>
    </location>
</feature>
<proteinExistence type="predicted"/>
<dbReference type="InterPro" id="IPR036188">
    <property type="entry name" value="FAD/NAD-bd_sf"/>
</dbReference>
<feature type="region of interest" description="Disordered" evidence="1">
    <location>
        <begin position="1238"/>
        <end position="1349"/>
    </location>
</feature>
<feature type="region of interest" description="Disordered" evidence="1">
    <location>
        <begin position="1153"/>
        <end position="1181"/>
    </location>
</feature>
<feature type="compositionally biased region" description="Gly residues" evidence="1">
    <location>
        <begin position="908"/>
        <end position="927"/>
    </location>
</feature>
<keyword evidence="3" id="KW-1185">Reference proteome</keyword>
<feature type="compositionally biased region" description="Acidic residues" evidence="1">
    <location>
        <begin position="1266"/>
        <end position="1277"/>
    </location>
</feature>
<dbReference type="EMBL" id="FLRD01000155">
    <property type="protein sequence ID" value="SBT49735.1"/>
    <property type="molecule type" value="Genomic_DNA"/>
</dbReference>
<evidence type="ECO:0000313" key="2">
    <source>
        <dbReference type="EMBL" id="SBT49735.1"/>
    </source>
</evidence>
<feature type="compositionally biased region" description="Basic and acidic residues" evidence="1">
    <location>
        <begin position="1153"/>
        <end position="1164"/>
    </location>
</feature>
<organism evidence="2 3">
    <name type="scientific">Plasmodium ovale wallikeri</name>
    <dbReference type="NCBI Taxonomy" id="864142"/>
    <lineage>
        <taxon>Eukaryota</taxon>
        <taxon>Sar</taxon>
        <taxon>Alveolata</taxon>
        <taxon>Apicomplexa</taxon>
        <taxon>Aconoidasida</taxon>
        <taxon>Haemosporida</taxon>
        <taxon>Plasmodiidae</taxon>
        <taxon>Plasmodium</taxon>
        <taxon>Plasmodium (Plasmodium)</taxon>
    </lineage>
</organism>
<evidence type="ECO:0000256" key="1">
    <source>
        <dbReference type="SAM" id="MobiDB-lite"/>
    </source>
</evidence>
<dbReference type="PANTHER" id="PTHR21178">
    <property type="entry name" value="CILIA- AND FLAGELLA-ASSOCIATED PROTEIN 61"/>
    <property type="match status" value="1"/>
</dbReference>
<protein>
    <recommendedName>
        <fullName evidence="4">Cilia- and flagella-associated protein 61 N-terminal domain-containing protein</fullName>
    </recommendedName>
</protein>
<accession>A0A1A9A0S1</accession>
<dbReference type="SUPFAM" id="SSF51905">
    <property type="entry name" value="FAD/NAD(P)-binding domain"/>
    <property type="match status" value="1"/>
</dbReference>
<name>A0A1A9A0S1_PLAOA</name>
<dbReference type="PANTHER" id="PTHR21178:SF8">
    <property type="entry name" value="CILIA- AND FLAGELLA-ASSOCIATED PROTEIN 61"/>
    <property type="match status" value="1"/>
</dbReference>